<dbReference type="AlphaFoldDB" id="A0A3M0CDE7"/>
<dbReference type="EMBL" id="REFR01000012">
    <property type="protein sequence ID" value="RMB04766.1"/>
    <property type="molecule type" value="Genomic_DNA"/>
</dbReference>
<dbReference type="InParanoid" id="A0A3M0CDE7"/>
<evidence type="ECO:0000313" key="2">
    <source>
        <dbReference type="Proteomes" id="UP000271227"/>
    </source>
</evidence>
<dbReference type="RefSeq" id="WP_147453553.1">
    <property type="nucleotide sequence ID" value="NZ_REFR01000012.1"/>
</dbReference>
<sequence length="361" mass="40798">MSEDILLSGQYVADALMKTFPMPRSVIEISTTPGQWCSAFFERGATLVEVLCEKPPEPFDIVVSPECYSELPSDLSDFGDRQPSDLAICINALRALRGKDETITAPRLVEGISSLANTIIFCEPAPHIQSTEENDHMWPSAWVSLFSRHGFSLHDVIRPRLWGNNRIDWQWRQNMLLFVRSSAVQDPGIPETEHPVDIVHPENYRDACRQYEKDVFGADFMRAQDIERDLILWSTYCTNAEHKEMCQSWIHQIEQNGIDEVFLACAGGINSLAPYLLNTLPRHGIEISGYFDYLEDELSEHFSSLETYHRRNLTAAPLLNAKAIFIASPGYAANIIQTLKQVIDLDTVRVIGASLEQPSVK</sequence>
<accession>A0A3M0CDE7</accession>
<protein>
    <submittedName>
        <fullName evidence="1">Uncharacterized protein</fullName>
    </submittedName>
</protein>
<keyword evidence="2" id="KW-1185">Reference proteome</keyword>
<evidence type="ECO:0000313" key="1">
    <source>
        <dbReference type="EMBL" id="RMB04766.1"/>
    </source>
</evidence>
<dbReference type="OrthoDB" id="9791837at2"/>
<reference evidence="1 2" key="1">
    <citation type="submission" date="2018-10" db="EMBL/GenBank/DDBJ databases">
        <title>Genomic Encyclopedia of Archaeal and Bacterial Type Strains, Phase II (KMG-II): from individual species to whole genera.</title>
        <authorList>
            <person name="Goeker M."/>
        </authorList>
    </citation>
    <scope>NUCLEOTIDE SEQUENCE [LARGE SCALE GENOMIC DNA]</scope>
    <source>
        <strain evidence="1 2">DSM 25217</strain>
    </source>
</reference>
<dbReference type="Proteomes" id="UP000271227">
    <property type="component" value="Unassembled WGS sequence"/>
</dbReference>
<gene>
    <name evidence="1" type="ORF">BXY39_2330</name>
</gene>
<comment type="caution">
    <text evidence="1">The sequence shown here is derived from an EMBL/GenBank/DDBJ whole genome shotgun (WGS) entry which is preliminary data.</text>
</comment>
<name>A0A3M0CDE7_9PROT</name>
<proteinExistence type="predicted"/>
<organism evidence="1 2">
    <name type="scientific">Eilatimonas milleporae</name>
    <dbReference type="NCBI Taxonomy" id="911205"/>
    <lineage>
        <taxon>Bacteria</taxon>
        <taxon>Pseudomonadati</taxon>
        <taxon>Pseudomonadota</taxon>
        <taxon>Alphaproteobacteria</taxon>
        <taxon>Kordiimonadales</taxon>
        <taxon>Kordiimonadaceae</taxon>
        <taxon>Eilatimonas</taxon>
    </lineage>
</organism>